<name>L0GK10_STUST</name>
<dbReference type="PATRIC" id="fig|644801.3.peg.1138"/>
<keyword evidence="4 7" id="KW-0812">Transmembrane</keyword>
<reference evidence="8 9" key="1">
    <citation type="submission" date="2011-10" db="EMBL/GenBank/DDBJ databases">
        <title>Complete sequence of chromosome of Pseudomonas stutzeri RCH2.</title>
        <authorList>
            <consortium name="US DOE Joint Genome Institute"/>
            <person name="Lucas S."/>
            <person name="Han J."/>
            <person name="Lapidus A."/>
            <person name="Cheng J.-F."/>
            <person name="Goodwin L."/>
            <person name="Pitluck S."/>
            <person name="Peters L."/>
            <person name="Ovchinnikova G."/>
            <person name="Zeytun A."/>
            <person name="Lu M."/>
            <person name="Detter J.C."/>
            <person name="Han C."/>
            <person name="Tapia R."/>
            <person name="Land M."/>
            <person name="Hauser L."/>
            <person name="Kyrpides N."/>
            <person name="Ivanova N."/>
            <person name="Pagani I."/>
            <person name="Chakraborty R."/>
            <person name="Arkin A."/>
            <person name="Dehal P."/>
            <person name="Wall J."/>
            <person name="Hazen T."/>
            <person name="Woyke T."/>
        </authorList>
    </citation>
    <scope>NUCLEOTIDE SEQUENCE [LARGE SCALE GENOMIC DNA]</scope>
    <source>
        <strain evidence="8 9">RCH2</strain>
    </source>
</reference>
<dbReference type="STRING" id="644801.Psest_1176"/>
<dbReference type="GO" id="GO:0005886">
    <property type="term" value="C:plasma membrane"/>
    <property type="evidence" value="ECO:0007669"/>
    <property type="project" value="UniProtKB-SubCell"/>
</dbReference>
<feature type="transmembrane region" description="Helical" evidence="7">
    <location>
        <begin position="122"/>
        <end position="140"/>
    </location>
</feature>
<dbReference type="InterPro" id="IPR029020">
    <property type="entry name" value="Ammonium/urea_transptr"/>
</dbReference>
<accession>L0GK10</accession>
<dbReference type="Pfam" id="PF03253">
    <property type="entry name" value="UT"/>
    <property type="match status" value="1"/>
</dbReference>
<dbReference type="AlphaFoldDB" id="L0GK10"/>
<dbReference type="InterPro" id="IPR004937">
    <property type="entry name" value="Urea_transporter"/>
</dbReference>
<organism evidence="8 9">
    <name type="scientific">Stutzerimonas stutzeri RCH2</name>
    <dbReference type="NCBI Taxonomy" id="644801"/>
    <lineage>
        <taxon>Bacteria</taxon>
        <taxon>Pseudomonadati</taxon>
        <taxon>Pseudomonadota</taxon>
        <taxon>Gammaproteobacteria</taxon>
        <taxon>Pseudomonadales</taxon>
        <taxon>Pseudomonadaceae</taxon>
        <taxon>Stutzerimonas</taxon>
    </lineage>
</organism>
<feature type="transmembrane region" description="Helical" evidence="7">
    <location>
        <begin position="69"/>
        <end position="86"/>
    </location>
</feature>
<protein>
    <submittedName>
        <fullName evidence="8">Urea transporter</fullName>
    </submittedName>
</protein>
<feature type="transmembrane region" description="Helical" evidence="7">
    <location>
        <begin position="92"/>
        <end position="110"/>
    </location>
</feature>
<evidence type="ECO:0000313" key="9">
    <source>
        <dbReference type="Proteomes" id="UP000010820"/>
    </source>
</evidence>
<evidence type="ECO:0000313" key="8">
    <source>
        <dbReference type="EMBL" id="AGA85740.1"/>
    </source>
</evidence>
<dbReference type="EMBL" id="CP003071">
    <property type="protein sequence ID" value="AGA85740.1"/>
    <property type="molecule type" value="Genomic_DNA"/>
</dbReference>
<evidence type="ECO:0000256" key="6">
    <source>
        <dbReference type="ARBA" id="ARBA00023136"/>
    </source>
</evidence>
<dbReference type="HOGENOM" id="CLU_047509_0_1_6"/>
<evidence type="ECO:0000256" key="3">
    <source>
        <dbReference type="ARBA" id="ARBA00022475"/>
    </source>
</evidence>
<dbReference type="PANTHER" id="PTHR10464">
    <property type="entry name" value="UREA TRANSPORTER"/>
    <property type="match status" value="1"/>
</dbReference>
<feature type="transmembrane region" description="Helical" evidence="7">
    <location>
        <begin position="152"/>
        <end position="169"/>
    </location>
</feature>
<dbReference type="Proteomes" id="UP000010820">
    <property type="component" value="Chromosome"/>
</dbReference>
<evidence type="ECO:0000256" key="7">
    <source>
        <dbReference type="SAM" id="Phobius"/>
    </source>
</evidence>
<feature type="transmembrane region" description="Helical" evidence="7">
    <location>
        <begin position="240"/>
        <end position="273"/>
    </location>
</feature>
<dbReference type="GO" id="GO:0015204">
    <property type="term" value="F:urea transmembrane transporter activity"/>
    <property type="evidence" value="ECO:0007669"/>
    <property type="project" value="InterPro"/>
</dbReference>
<dbReference type="Gene3D" id="1.10.3430.10">
    <property type="entry name" value="Ammonium transporter AmtB like domains"/>
    <property type="match status" value="1"/>
</dbReference>
<evidence type="ECO:0000256" key="1">
    <source>
        <dbReference type="ARBA" id="ARBA00004651"/>
    </source>
</evidence>
<keyword evidence="5 7" id="KW-1133">Transmembrane helix</keyword>
<gene>
    <name evidence="8" type="ORF">Psest_1176</name>
</gene>
<comment type="similarity">
    <text evidence="2">Belongs to the urea transporter family.</text>
</comment>
<comment type="subcellular location">
    <subcellularLocation>
        <location evidence="1">Cell membrane</location>
        <topology evidence="1">Multi-pass membrane protein</topology>
    </subcellularLocation>
</comment>
<dbReference type="RefSeq" id="WP_015276060.1">
    <property type="nucleotide sequence ID" value="NC_019936.1"/>
</dbReference>
<proteinExistence type="inferred from homology"/>
<feature type="transmembrane region" description="Helical" evidence="7">
    <location>
        <begin position="39"/>
        <end position="60"/>
    </location>
</feature>
<evidence type="ECO:0000256" key="5">
    <source>
        <dbReference type="ARBA" id="ARBA00022989"/>
    </source>
</evidence>
<evidence type="ECO:0000256" key="4">
    <source>
        <dbReference type="ARBA" id="ARBA00022692"/>
    </source>
</evidence>
<dbReference type="eggNOG" id="COG4413">
    <property type="taxonomic scope" value="Bacteria"/>
</dbReference>
<evidence type="ECO:0000256" key="2">
    <source>
        <dbReference type="ARBA" id="ARBA00005914"/>
    </source>
</evidence>
<dbReference type="PANTHER" id="PTHR10464:SF4">
    <property type="entry name" value="UREA TRANSPORTER"/>
    <property type="match status" value="1"/>
</dbReference>
<sequence>MRVPVALHPLLHAFAQVFLQRHAGCGALIMLALAVADPALLAGSLFAVVMAHSGAIWLGYSADDREDGLYGYNAVLLGALLVHLFGLSTVSLAMIATASLASCPLQAWLLGRLRQHGGLPGFTLPFVLIGFVTLLAATPAPVPATTDLPPDTSALLGAWLLGVAQVIFVDDRLAAASLVLAVAVANWRDALWLLAGSALGMVVGGWIGAAWSDGQAGFNPALAALALAQWRDGWSLPVLGMLAAIALWLALHSLGLPTLTLPFLLATWLGLLIRLPHRSHNR</sequence>
<keyword evidence="3" id="KW-1003">Cell membrane</keyword>
<feature type="transmembrane region" description="Helical" evidence="7">
    <location>
        <begin position="190"/>
        <end position="211"/>
    </location>
</feature>
<keyword evidence="6 7" id="KW-0472">Membrane</keyword>
<dbReference type="KEGG" id="psh:Psest_1176"/>